<name>A0A358DZ34_9ALTE</name>
<gene>
    <name evidence="3" type="ORF">DEB45_09465</name>
</gene>
<accession>A0A358DZ34</accession>
<dbReference type="Proteomes" id="UP000264779">
    <property type="component" value="Unassembled WGS sequence"/>
</dbReference>
<organism evidence="3 4">
    <name type="scientific">Alteromonas australica</name>
    <dbReference type="NCBI Taxonomy" id="589873"/>
    <lineage>
        <taxon>Bacteria</taxon>
        <taxon>Pseudomonadati</taxon>
        <taxon>Pseudomonadota</taxon>
        <taxon>Gammaproteobacteria</taxon>
        <taxon>Alteromonadales</taxon>
        <taxon>Alteromonadaceae</taxon>
        <taxon>Alteromonas/Salinimonas group</taxon>
        <taxon>Alteromonas</taxon>
    </lineage>
</organism>
<evidence type="ECO:0000259" key="2">
    <source>
        <dbReference type="Pfam" id="PF10502"/>
    </source>
</evidence>
<dbReference type="Pfam" id="PF10502">
    <property type="entry name" value="Peptidase_S26"/>
    <property type="match status" value="1"/>
</dbReference>
<sequence>MSIDIENNFEVTPLKKTPWYALPIMLGVMAGIFYIGSNVKVVVTESVDAKVVWPLDRSPVVGDYVYFHLTHPVLETPDNTLPFVKVLTCTEGQLLQKDGMRWSCDGKDLGESREYSITGDKLDQFEFNGRIPKGKGFVQGTHKITFDSRYWGFVDINTVTTVQKVL</sequence>
<feature type="domain" description="Peptidase S26" evidence="2">
    <location>
        <begin position="56"/>
        <end position="161"/>
    </location>
</feature>
<dbReference type="InterPro" id="IPR019533">
    <property type="entry name" value="Peptidase_S26"/>
</dbReference>
<evidence type="ECO:0000313" key="4">
    <source>
        <dbReference type="Proteomes" id="UP000264779"/>
    </source>
</evidence>
<dbReference type="GO" id="GO:0006465">
    <property type="term" value="P:signal peptide processing"/>
    <property type="evidence" value="ECO:0007669"/>
    <property type="project" value="InterPro"/>
</dbReference>
<feature type="transmembrane region" description="Helical" evidence="1">
    <location>
        <begin position="19"/>
        <end position="36"/>
    </location>
</feature>
<keyword evidence="1" id="KW-1133">Transmembrane helix</keyword>
<dbReference type="RefSeq" id="WP_273016197.1">
    <property type="nucleotide sequence ID" value="NZ_CALBIY010000041.1"/>
</dbReference>
<dbReference type="AlphaFoldDB" id="A0A358DZ34"/>
<protein>
    <recommendedName>
        <fullName evidence="2">Peptidase S26 domain-containing protein</fullName>
    </recommendedName>
</protein>
<keyword evidence="1" id="KW-0472">Membrane</keyword>
<proteinExistence type="predicted"/>
<evidence type="ECO:0000256" key="1">
    <source>
        <dbReference type="SAM" id="Phobius"/>
    </source>
</evidence>
<evidence type="ECO:0000313" key="3">
    <source>
        <dbReference type="EMBL" id="HBU51478.1"/>
    </source>
</evidence>
<dbReference type="InterPro" id="IPR036286">
    <property type="entry name" value="LexA/Signal_pep-like_sf"/>
</dbReference>
<reference evidence="3 4" key="1">
    <citation type="journal article" date="2018" name="Nat. Biotechnol.">
        <title>A standardized bacterial taxonomy based on genome phylogeny substantially revises the tree of life.</title>
        <authorList>
            <person name="Parks D.H."/>
            <person name="Chuvochina M."/>
            <person name="Waite D.W."/>
            <person name="Rinke C."/>
            <person name="Skarshewski A."/>
            <person name="Chaumeil P.A."/>
            <person name="Hugenholtz P."/>
        </authorList>
    </citation>
    <scope>NUCLEOTIDE SEQUENCE [LARGE SCALE GENOMIC DNA]</scope>
    <source>
        <strain evidence="3">UBA11621</strain>
    </source>
</reference>
<dbReference type="SUPFAM" id="SSF51306">
    <property type="entry name" value="LexA/Signal peptidase"/>
    <property type="match status" value="1"/>
</dbReference>
<keyword evidence="1" id="KW-0812">Transmembrane</keyword>
<dbReference type="GO" id="GO:0004252">
    <property type="term" value="F:serine-type endopeptidase activity"/>
    <property type="evidence" value="ECO:0007669"/>
    <property type="project" value="InterPro"/>
</dbReference>
<dbReference type="EMBL" id="DONK01000137">
    <property type="protein sequence ID" value="HBU51478.1"/>
    <property type="molecule type" value="Genomic_DNA"/>
</dbReference>
<dbReference type="Gene3D" id="2.10.109.10">
    <property type="entry name" value="Umud Fragment, subunit A"/>
    <property type="match status" value="1"/>
</dbReference>
<comment type="caution">
    <text evidence="3">The sequence shown here is derived from an EMBL/GenBank/DDBJ whole genome shotgun (WGS) entry which is preliminary data.</text>
</comment>